<evidence type="ECO:0000256" key="6">
    <source>
        <dbReference type="SAM" id="MobiDB-lite"/>
    </source>
</evidence>
<protein>
    <recommendedName>
        <fullName evidence="8">Major facilitator superfamily (MFS) profile domain-containing protein</fullName>
    </recommendedName>
</protein>
<dbReference type="InterPro" id="IPR020846">
    <property type="entry name" value="MFS_dom"/>
</dbReference>
<feature type="transmembrane region" description="Helical" evidence="7">
    <location>
        <begin position="515"/>
        <end position="535"/>
    </location>
</feature>
<keyword evidence="5 7" id="KW-0472">Membrane</keyword>
<evidence type="ECO:0000256" key="1">
    <source>
        <dbReference type="ARBA" id="ARBA00004127"/>
    </source>
</evidence>
<feature type="transmembrane region" description="Helical" evidence="7">
    <location>
        <begin position="357"/>
        <end position="376"/>
    </location>
</feature>
<dbReference type="Proteomes" id="UP000014568">
    <property type="component" value="Unassembled WGS sequence"/>
</dbReference>
<dbReference type="RefSeq" id="WP_016657307.1">
    <property type="nucleotide sequence ID" value="NZ_KE340354.1"/>
</dbReference>
<evidence type="ECO:0000256" key="3">
    <source>
        <dbReference type="ARBA" id="ARBA00022692"/>
    </source>
</evidence>
<accession>S3MSW7</accession>
<feature type="transmembrane region" description="Helical" evidence="7">
    <location>
        <begin position="101"/>
        <end position="123"/>
    </location>
</feature>
<feature type="transmembrane region" description="Helical" evidence="7">
    <location>
        <begin position="129"/>
        <end position="151"/>
    </location>
</feature>
<feature type="transmembrane region" description="Helical" evidence="7">
    <location>
        <begin position="258"/>
        <end position="277"/>
    </location>
</feature>
<dbReference type="PATRIC" id="fig|421052.3.peg.2860"/>
<feature type="domain" description="Major facilitator superfamily (MFS) profile" evidence="8">
    <location>
        <begin position="39"/>
        <end position="447"/>
    </location>
</feature>
<dbReference type="EMBL" id="ATGI01000036">
    <property type="protein sequence ID" value="EPF70687.1"/>
    <property type="molecule type" value="Genomic_DNA"/>
</dbReference>
<dbReference type="STRING" id="632955.GCA_000829675_00357"/>
<dbReference type="HOGENOM" id="CLU_023026_2_0_6"/>
<dbReference type="PANTHER" id="PTHR23501">
    <property type="entry name" value="MAJOR FACILITATOR SUPERFAMILY"/>
    <property type="match status" value="1"/>
</dbReference>
<name>S3MSW7_9GAMM</name>
<dbReference type="GO" id="GO:0012505">
    <property type="term" value="C:endomembrane system"/>
    <property type="evidence" value="ECO:0007669"/>
    <property type="project" value="UniProtKB-SubCell"/>
</dbReference>
<dbReference type="AlphaFoldDB" id="S3MSW7"/>
<feature type="transmembrane region" description="Helical" evidence="7">
    <location>
        <begin position="329"/>
        <end position="350"/>
    </location>
</feature>
<keyword evidence="2" id="KW-0813">Transport</keyword>
<reference evidence="9 10" key="1">
    <citation type="submission" date="2013-06" db="EMBL/GenBank/DDBJ databases">
        <title>The Genome Sequence of Acinetobacter rudis CIP 110305.</title>
        <authorList>
            <consortium name="The Broad Institute Genome Sequencing Platform"/>
            <consortium name="The Broad Institute Genome Sequencing Center for Infectious Disease"/>
            <person name="Cerqueira G."/>
            <person name="Feldgarden M."/>
            <person name="Courvalin P."/>
            <person name="Perichon B."/>
            <person name="Grillot-Courvalin C."/>
            <person name="Clermont D."/>
            <person name="Rocha E."/>
            <person name="Yoon E.-J."/>
            <person name="Nemec A."/>
            <person name="Young S.K."/>
            <person name="Zeng Q."/>
            <person name="Gargeya S."/>
            <person name="Fitzgerald M."/>
            <person name="Abouelleil A."/>
            <person name="Alvarado L."/>
            <person name="Berlin A.M."/>
            <person name="Chapman S.B."/>
            <person name="Dewar J."/>
            <person name="Goldberg J."/>
            <person name="Griggs A."/>
            <person name="Gujja S."/>
            <person name="Hansen M."/>
            <person name="Howarth C."/>
            <person name="Imamovic A."/>
            <person name="Larimer J."/>
            <person name="McCowan C."/>
            <person name="Murphy C."/>
            <person name="Pearson M."/>
            <person name="Priest M."/>
            <person name="Roberts A."/>
            <person name="Saif S."/>
            <person name="Shea T."/>
            <person name="Sykes S."/>
            <person name="Wortman J."/>
            <person name="Nusbaum C."/>
            <person name="Birren B."/>
        </authorList>
    </citation>
    <scope>NUCLEOTIDE SEQUENCE [LARGE SCALE GENOMIC DNA]</scope>
    <source>
        <strain evidence="9 10">CIP 110305</strain>
    </source>
</reference>
<dbReference type="PANTHER" id="PTHR23501:SF191">
    <property type="entry name" value="VACUOLAR BASIC AMINO ACID TRANSPORTER 4"/>
    <property type="match status" value="1"/>
</dbReference>
<feature type="transmembrane region" description="Helical" evidence="7">
    <location>
        <begin position="39"/>
        <end position="64"/>
    </location>
</feature>
<organism evidence="9 10">
    <name type="scientific">Acinetobacter rudis CIP 110305</name>
    <dbReference type="NCBI Taxonomy" id="421052"/>
    <lineage>
        <taxon>Bacteria</taxon>
        <taxon>Pseudomonadati</taxon>
        <taxon>Pseudomonadota</taxon>
        <taxon>Gammaproteobacteria</taxon>
        <taxon>Moraxellales</taxon>
        <taxon>Moraxellaceae</taxon>
        <taxon>Acinetobacter</taxon>
    </lineage>
</organism>
<gene>
    <name evidence="9" type="ORF">F945_02931</name>
</gene>
<feature type="transmembrane region" description="Helical" evidence="7">
    <location>
        <begin position="194"/>
        <end position="216"/>
    </location>
</feature>
<dbReference type="GO" id="GO:0005886">
    <property type="term" value="C:plasma membrane"/>
    <property type="evidence" value="ECO:0007669"/>
    <property type="project" value="TreeGrafter"/>
</dbReference>
<feature type="transmembrane region" description="Helical" evidence="7">
    <location>
        <begin position="163"/>
        <end position="182"/>
    </location>
</feature>
<evidence type="ECO:0000313" key="10">
    <source>
        <dbReference type="Proteomes" id="UP000014568"/>
    </source>
</evidence>
<dbReference type="Gene3D" id="1.20.1250.20">
    <property type="entry name" value="MFS general substrate transporter like domains"/>
    <property type="match status" value="1"/>
</dbReference>
<feature type="transmembrane region" description="Helical" evidence="7">
    <location>
        <begin position="289"/>
        <end position="309"/>
    </location>
</feature>
<feature type="transmembrane region" description="Helical" evidence="7">
    <location>
        <begin position="420"/>
        <end position="443"/>
    </location>
</feature>
<dbReference type="OrthoDB" id="5314453at2"/>
<dbReference type="eggNOG" id="COG0477">
    <property type="taxonomic scope" value="Bacteria"/>
</dbReference>
<evidence type="ECO:0000256" key="2">
    <source>
        <dbReference type="ARBA" id="ARBA00022448"/>
    </source>
</evidence>
<evidence type="ECO:0000256" key="7">
    <source>
        <dbReference type="SAM" id="Phobius"/>
    </source>
</evidence>
<dbReference type="GO" id="GO:0022857">
    <property type="term" value="F:transmembrane transporter activity"/>
    <property type="evidence" value="ECO:0007669"/>
    <property type="project" value="InterPro"/>
</dbReference>
<evidence type="ECO:0000313" key="9">
    <source>
        <dbReference type="EMBL" id="EPF70687.1"/>
    </source>
</evidence>
<sequence>MNKTPRLLEPAPNWSENERPTLPGSPGSIDHATAKRIQYFIIGLFITLVGGLSNGFITANLPLIQGEYALTPSEAAWIPTVYVMANVSSNLILFKARQQYGLRLFSEIGLVLFIAVLILHLFVHSFGMVLFTRFISGFVAAPLSSLGMYYIMQAFQRANLGKAVYLAFGFQQLGLPLAWIISPALIDVTDWSNLYRFELGLAICCLAMVVALKLPRSLKIEVFEKKDFITFALLAPALACFCIVLSQGPILWWFNNSGLAYLLIVGLGLFLLGLAFEHYRSNPLIMTRWISTGSMLNFILGAIAIRFLMSEQSYATVNFLRSMGMGPDQFVPLYRIIFCGIALGTLFSALSFSRERMFLKLLFAETLILIACALDYHLTRDVRPENFYISQFLVGFAGGAFIGPLILTGMSKALMKGPNYVVTFIVLFSATQNFGGLMGNSFFSTYQQYRSQDYRSQILTDLNSTQEVVQQRIKQYQLLYQNHQSDPQLQQRLALKTLDQNITQESQVRAFNDVIALNGLFALLLLLWGGSNIAWSKYQLYRSKQQTRLAARTRLYTTSTPSHPSNHE</sequence>
<proteinExistence type="predicted"/>
<evidence type="ECO:0000256" key="5">
    <source>
        <dbReference type="ARBA" id="ARBA00023136"/>
    </source>
</evidence>
<comment type="subcellular location">
    <subcellularLocation>
        <location evidence="1">Endomembrane system</location>
        <topology evidence="1">Multi-pass membrane protein</topology>
    </subcellularLocation>
</comment>
<feature type="transmembrane region" description="Helical" evidence="7">
    <location>
        <begin position="388"/>
        <end position="408"/>
    </location>
</feature>
<comment type="caution">
    <text evidence="9">The sequence shown here is derived from an EMBL/GenBank/DDBJ whole genome shotgun (WGS) entry which is preliminary data.</text>
</comment>
<feature type="transmembrane region" description="Helical" evidence="7">
    <location>
        <begin position="228"/>
        <end position="252"/>
    </location>
</feature>
<keyword evidence="3 7" id="KW-0812">Transmembrane</keyword>
<dbReference type="PROSITE" id="PS50850">
    <property type="entry name" value="MFS"/>
    <property type="match status" value="1"/>
</dbReference>
<dbReference type="SUPFAM" id="SSF103473">
    <property type="entry name" value="MFS general substrate transporter"/>
    <property type="match status" value="1"/>
</dbReference>
<dbReference type="InterPro" id="IPR011701">
    <property type="entry name" value="MFS"/>
</dbReference>
<evidence type="ECO:0000259" key="8">
    <source>
        <dbReference type="PROSITE" id="PS50850"/>
    </source>
</evidence>
<keyword evidence="10" id="KW-1185">Reference proteome</keyword>
<evidence type="ECO:0000256" key="4">
    <source>
        <dbReference type="ARBA" id="ARBA00022989"/>
    </source>
</evidence>
<dbReference type="InterPro" id="IPR036259">
    <property type="entry name" value="MFS_trans_sf"/>
</dbReference>
<dbReference type="Pfam" id="PF07690">
    <property type="entry name" value="MFS_1"/>
    <property type="match status" value="1"/>
</dbReference>
<feature type="region of interest" description="Disordered" evidence="6">
    <location>
        <begin position="1"/>
        <end position="27"/>
    </location>
</feature>
<keyword evidence="4 7" id="KW-1133">Transmembrane helix</keyword>
<feature type="transmembrane region" description="Helical" evidence="7">
    <location>
        <begin position="76"/>
        <end position="94"/>
    </location>
</feature>